<dbReference type="Gene3D" id="3.20.20.150">
    <property type="entry name" value="Divalent-metal-dependent TIM barrel enzymes"/>
    <property type="match status" value="1"/>
</dbReference>
<dbReference type="NCBIfam" id="TIGR04159">
    <property type="entry name" value="methbact_MbnB"/>
    <property type="match status" value="1"/>
</dbReference>
<dbReference type="RefSeq" id="WP_124739273.1">
    <property type="nucleotide sequence ID" value="NZ_CP034086.1"/>
</dbReference>
<dbReference type="KEGG" id="mros:EHO51_13225"/>
<protein>
    <submittedName>
        <fullName evidence="1">Methanobactin biosynthesis cassette protein MbnB</fullName>
    </submittedName>
</protein>
<dbReference type="SUPFAM" id="SSF51658">
    <property type="entry name" value="Xylose isomerase-like"/>
    <property type="match status" value="1"/>
</dbReference>
<gene>
    <name evidence="1" type="primary">mbnB</name>
    <name evidence="1" type="ORF">EHO51_13225</name>
</gene>
<organism evidence="1 2">
    <name type="scientific">Methylocystis rosea</name>
    <dbReference type="NCBI Taxonomy" id="173366"/>
    <lineage>
        <taxon>Bacteria</taxon>
        <taxon>Pseudomonadati</taxon>
        <taxon>Pseudomonadota</taxon>
        <taxon>Alphaproteobacteria</taxon>
        <taxon>Hyphomicrobiales</taxon>
        <taxon>Methylocystaceae</taxon>
        <taxon>Methylocystis</taxon>
    </lineage>
</organism>
<evidence type="ECO:0000313" key="1">
    <source>
        <dbReference type="EMBL" id="AZG77614.1"/>
    </source>
</evidence>
<dbReference type="Pfam" id="PF05114">
    <property type="entry name" value="MbnB_TglH_ChrH"/>
    <property type="match status" value="1"/>
</dbReference>
<reference evidence="1 2" key="1">
    <citation type="submission" date="2018-11" db="EMBL/GenBank/DDBJ databases">
        <title>Genome squencing of methanotrophic bacteria isolated from alkaline groundwater in Korea.</title>
        <authorList>
            <person name="Nguyen L.N."/>
        </authorList>
    </citation>
    <scope>NUCLEOTIDE SEQUENCE [LARGE SCALE GENOMIC DNA]</scope>
    <source>
        <strain evidence="1 2">GW6</strain>
    </source>
</reference>
<name>A0A3G8M7M8_9HYPH</name>
<dbReference type="InterPro" id="IPR036237">
    <property type="entry name" value="Xyl_isomerase-like_sf"/>
</dbReference>
<dbReference type="Proteomes" id="UP000273982">
    <property type="component" value="Chromosome"/>
</dbReference>
<dbReference type="InterPro" id="IPR007801">
    <property type="entry name" value="MbnB/TglH/ChrH"/>
</dbReference>
<dbReference type="AlphaFoldDB" id="A0A3G8M7M8"/>
<evidence type="ECO:0000313" key="2">
    <source>
        <dbReference type="Proteomes" id="UP000273982"/>
    </source>
</evidence>
<sequence length="275" mass="31355">MRLGFNFTLGDTYDMAQRLIGEGHIDYCEFLIDNFFCVDPDELAKAFDCPVGLHIMYSKFLEADRPTLVDFAARLRDYIDALNPIYVSDHILRFSHEGRAFFHLGEIDYSAEYESVRDKVVQWQEIVGQRIHFENYPSIMDGGVEAPAFFERLMKETGAGVLFDASNAVCANRNCGTPFEAWRNVIAAAQHFHVAGYRQSLIEPFISLDTHAEALAPDTLAFLQNYRSVFDKPGATMTYERDDEIEFDAIVADLKVLRDLFGQPEERRHDLALTA</sequence>
<accession>A0A3G8M7M8</accession>
<dbReference type="InterPro" id="IPR026431">
    <property type="entry name" value="Methbact_MbnB"/>
</dbReference>
<proteinExistence type="predicted"/>
<dbReference type="EMBL" id="CP034086">
    <property type="protein sequence ID" value="AZG77614.1"/>
    <property type="molecule type" value="Genomic_DNA"/>
</dbReference>